<evidence type="ECO:0000313" key="2">
    <source>
        <dbReference type="Proteomes" id="UP000235145"/>
    </source>
</evidence>
<proteinExistence type="predicted"/>
<accession>A0A9R1UXX1</accession>
<comment type="caution">
    <text evidence="1">The sequence shown here is derived from an EMBL/GenBank/DDBJ whole genome shotgun (WGS) entry which is preliminary data.</text>
</comment>
<dbReference type="Gene3D" id="3.40.50.720">
    <property type="entry name" value="NAD(P)-binding Rossmann-like Domain"/>
    <property type="match status" value="1"/>
</dbReference>
<keyword evidence="2" id="KW-1185">Reference proteome</keyword>
<name>A0A9R1UXX1_LACSA</name>
<dbReference type="EMBL" id="NBSK02000007">
    <property type="protein sequence ID" value="KAJ0196010.1"/>
    <property type="molecule type" value="Genomic_DNA"/>
</dbReference>
<organism evidence="1 2">
    <name type="scientific">Lactuca sativa</name>
    <name type="common">Garden lettuce</name>
    <dbReference type="NCBI Taxonomy" id="4236"/>
    <lineage>
        <taxon>Eukaryota</taxon>
        <taxon>Viridiplantae</taxon>
        <taxon>Streptophyta</taxon>
        <taxon>Embryophyta</taxon>
        <taxon>Tracheophyta</taxon>
        <taxon>Spermatophyta</taxon>
        <taxon>Magnoliopsida</taxon>
        <taxon>eudicotyledons</taxon>
        <taxon>Gunneridae</taxon>
        <taxon>Pentapetalae</taxon>
        <taxon>asterids</taxon>
        <taxon>campanulids</taxon>
        <taxon>Asterales</taxon>
        <taxon>Asteraceae</taxon>
        <taxon>Cichorioideae</taxon>
        <taxon>Cichorieae</taxon>
        <taxon>Lactucinae</taxon>
        <taxon>Lactuca</taxon>
    </lineage>
</organism>
<evidence type="ECO:0000313" key="1">
    <source>
        <dbReference type="EMBL" id="KAJ0196010.1"/>
    </source>
</evidence>
<protein>
    <submittedName>
        <fullName evidence="1">Uncharacterized protein</fullName>
    </submittedName>
</protein>
<dbReference type="AlphaFoldDB" id="A0A9R1UXX1"/>
<gene>
    <name evidence="1" type="ORF">LSAT_V11C700349890</name>
</gene>
<reference evidence="1 2" key="1">
    <citation type="journal article" date="2017" name="Nat. Commun.">
        <title>Genome assembly with in vitro proximity ligation data and whole-genome triplication in lettuce.</title>
        <authorList>
            <person name="Reyes-Chin-Wo S."/>
            <person name="Wang Z."/>
            <person name="Yang X."/>
            <person name="Kozik A."/>
            <person name="Arikit S."/>
            <person name="Song C."/>
            <person name="Xia L."/>
            <person name="Froenicke L."/>
            <person name="Lavelle D.O."/>
            <person name="Truco M.J."/>
            <person name="Xia R."/>
            <person name="Zhu S."/>
            <person name="Xu C."/>
            <person name="Xu H."/>
            <person name="Xu X."/>
            <person name="Cox K."/>
            <person name="Korf I."/>
            <person name="Meyers B.C."/>
            <person name="Michelmore R.W."/>
        </authorList>
    </citation>
    <scope>NUCLEOTIDE SEQUENCE [LARGE SCALE GENOMIC DNA]</scope>
    <source>
        <strain evidence="2">cv. Salinas</strain>
        <tissue evidence="1">Seedlings</tissue>
    </source>
</reference>
<sequence>MSRMLKTLLKPSVVKYCWCLAEGAGNGLQFIIIRNFNWTVSKMDFIPGIDGPGEDVLGHENFKVVDGDESQRTFGYIKDAIETTLMIIDNLGTINVPYHSI</sequence>
<dbReference type="Proteomes" id="UP000235145">
    <property type="component" value="Unassembled WGS sequence"/>
</dbReference>